<accession>A0A7K0EQZ6</accession>
<protein>
    <submittedName>
        <fullName evidence="3">Uncharacterized protein</fullName>
    </submittedName>
</protein>
<organism evidence="3 4">
    <name type="scientific">Larkinella terrae</name>
    <dbReference type="NCBI Taxonomy" id="2025311"/>
    <lineage>
        <taxon>Bacteria</taxon>
        <taxon>Pseudomonadati</taxon>
        <taxon>Bacteroidota</taxon>
        <taxon>Cytophagia</taxon>
        <taxon>Cytophagales</taxon>
        <taxon>Spirosomataceae</taxon>
        <taxon>Larkinella</taxon>
    </lineage>
</organism>
<dbReference type="AlphaFoldDB" id="A0A7K0EQZ6"/>
<evidence type="ECO:0000256" key="2">
    <source>
        <dbReference type="SAM" id="Phobius"/>
    </source>
</evidence>
<feature type="region of interest" description="Disordered" evidence="1">
    <location>
        <begin position="72"/>
        <end position="109"/>
    </location>
</feature>
<dbReference type="OrthoDB" id="772949at2"/>
<gene>
    <name evidence="3" type="ORF">GJJ30_21920</name>
</gene>
<reference evidence="3 4" key="1">
    <citation type="journal article" date="2018" name="Antonie Van Leeuwenhoek">
        <title>Larkinella terrae sp. nov., isolated from soil on Jeju Island, South Korea.</title>
        <authorList>
            <person name="Ten L.N."/>
            <person name="Jeon J."/>
            <person name="Park S.J."/>
            <person name="Park S."/>
            <person name="Lee S.Y."/>
            <person name="Kim M.K."/>
            <person name="Jung H.Y."/>
        </authorList>
    </citation>
    <scope>NUCLEOTIDE SEQUENCE [LARGE SCALE GENOMIC DNA]</scope>
    <source>
        <strain evidence="3 4">KCTC 52001</strain>
    </source>
</reference>
<keyword evidence="2" id="KW-1133">Transmembrane helix</keyword>
<keyword evidence="4" id="KW-1185">Reference proteome</keyword>
<dbReference type="Proteomes" id="UP000441754">
    <property type="component" value="Unassembled WGS sequence"/>
</dbReference>
<name>A0A7K0EQZ6_9BACT</name>
<proteinExistence type="predicted"/>
<evidence type="ECO:0000313" key="4">
    <source>
        <dbReference type="Proteomes" id="UP000441754"/>
    </source>
</evidence>
<keyword evidence="2" id="KW-0812">Transmembrane</keyword>
<evidence type="ECO:0000313" key="3">
    <source>
        <dbReference type="EMBL" id="MRS63971.1"/>
    </source>
</evidence>
<feature type="transmembrane region" description="Helical" evidence="2">
    <location>
        <begin position="38"/>
        <end position="61"/>
    </location>
</feature>
<sequence length="109" mass="12544">MKTNKWKLSLLVWSAMFPFSTLATYGLSQFSFMAHWPLVARTFCLTCLLVPYMVFVALPFLNRRFRKWLQSNPSDQNQRILADQSPDRSSETSQAEPSYRGLMTNGTGI</sequence>
<dbReference type="EMBL" id="WJXZ01000013">
    <property type="protein sequence ID" value="MRS63971.1"/>
    <property type="molecule type" value="Genomic_DNA"/>
</dbReference>
<dbReference type="RefSeq" id="WP_154177326.1">
    <property type="nucleotide sequence ID" value="NZ_WJXZ01000013.1"/>
</dbReference>
<comment type="caution">
    <text evidence="3">The sequence shown here is derived from an EMBL/GenBank/DDBJ whole genome shotgun (WGS) entry which is preliminary data.</text>
</comment>
<keyword evidence="2" id="KW-0472">Membrane</keyword>
<evidence type="ECO:0000256" key="1">
    <source>
        <dbReference type="SAM" id="MobiDB-lite"/>
    </source>
</evidence>